<dbReference type="KEGG" id="ccp:CHC_T00008022001"/>
<sequence>MVRGPCATTSPIAASRCNHKLAVILISLSSVPCIVRNVIIDALGTFHYLDKFQISTSDVREKAPGSGTNEFVLVNVLRELLKSQKVIVFASKSALFEEEALGVKWPFSQAGIPSIPREFMPSSWRSISLHTVLLYFTADGRSAEAHERIDQRRGIVSLLRNEDNSFIREMTVTAASTIRIDSDGILENENDIHVVA</sequence>
<keyword evidence="2" id="KW-1185">Reference proteome</keyword>
<accession>R7Q2X9</accession>
<proteinExistence type="predicted"/>
<dbReference type="GeneID" id="17319635"/>
<gene>
    <name evidence="1" type="ORF">CHC_T00008022001</name>
</gene>
<name>R7Q2X9_CHOCR</name>
<evidence type="ECO:0000313" key="2">
    <source>
        <dbReference type="Proteomes" id="UP000012073"/>
    </source>
</evidence>
<organism evidence="1 2">
    <name type="scientific">Chondrus crispus</name>
    <name type="common">Carrageen Irish moss</name>
    <name type="synonym">Polymorpha crispa</name>
    <dbReference type="NCBI Taxonomy" id="2769"/>
    <lineage>
        <taxon>Eukaryota</taxon>
        <taxon>Rhodophyta</taxon>
        <taxon>Florideophyceae</taxon>
        <taxon>Rhodymeniophycidae</taxon>
        <taxon>Gigartinales</taxon>
        <taxon>Gigartinaceae</taxon>
        <taxon>Chondrus</taxon>
    </lineage>
</organism>
<protein>
    <submittedName>
        <fullName evidence="1">Uncharacterized protein</fullName>
    </submittedName>
</protein>
<dbReference type="Proteomes" id="UP000012073">
    <property type="component" value="Unassembled WGS sequence"/>
</dbReference>
<dbReference type="OrthoDB" id="9655at2763"/>
<dbReference type="STRING" id="2769.R7Q2X9"/>
<dbReference type="RefSeq" id="XP_005711918.1">
    <property type="nucleotide sequence ID" value="XM_005711861.1"/>
</dbReference>
<dbReference type="EMBL" id="HG001461">
    <property type="protein sequence ID" value="CDF32253.1"/>
    <property type="molecule type" value="Genomic_DNA"/>
</dbReference>
<dbReference type="Gramene" id="CDF32253">
    <property type="protein sequence ID" value="CDF32253"/>
    <property type="gene ID" value="CHC_T00008022001"/>
</dbReference>
<dbReference type="AlphaFoldDB" id="R7Q2X9"/>
<evidence type="ECO:0000313" key="1">
    <source>
        <dbReference type="EMBL" id="CDF32253.1"/>
    </source>
</evidence>
<reference evidence="2" key="1">
    <citation type="journal article" date="2013" name="Proc. Natl. Acad. Sci. U.S.A.">
        <title>Genome structure and metabolic features in the red seaweed Chondrus crispus shed light on evolution of the Archaeplastida.</title>
        <authorList>
            <person name="Collen J."/>
            <person name="Porcel B."/>
            <person name="Carre W."/>
            <person name="Ball S.G."/>
            <person name="Chaparro C."/>
            <person name="Tonon T."/>
            <person name="Barbeyron T."/>
            <person name="Michel G."/>
            <person name="Noel B."/>
            <person name="Valentin K."/>
            <person name="Elias M."/>
            <person name="Artiguenave F."/>
            <person name="Arun A."/>
            <person name="Aury J.M."/>
            <person name="Barbosa-Neto J.F."/>
            <person name="Bothwell J.H."/>
            <person name="Bouget F.Y."/>
            <person name="Brillet L."/>
            <person name="Cabello-Hurtado F."/>
            <person name="Capella-Gutierrez S."/>
            <person name="Charrier B."/>
            <person name="Cladiere L."/>
            <person name="Cock J.M."/>
            <person name="Coelho S.M."/>
            <person name="Colleoni C."/>
            <person name="Czjzek M."/>
            <person name="Da Silva C."/>
            <person name="Delage L."/>
            <person name="Denoeud F."/>
            <person name="Deschamps P."/>
            <person name="Dittami S.M."/>
            <person name="Gabaldon T."/>
            <person name="Gachon C.M."/>
            <person name="Groisillier A."/>
            <person name="Herve C."/>
            <person name="Jabbari K."/>
            <person name="Katinka M."/>
            <person name="Kloareg B."/>
            <person name="Kowalczyk N."/>
            <person name="Labadie K."/>
            <person name="Leblanc C."/>
            <person name="Lopez P.J."/>
            <person name="McLachlan D.H."/>
            <person name="Meslet-Cladiere L."/>
            <person name="Moustafa A."/>
            <person name="Nehr Z."/>
            <person name="Nyvall Collen P."/>
            <person name="Panaud O."/>
            <person name="Partensky F."/>
            <person name="Poulain J."/>
            <person name="Rensing S.A."/>
            <person name="Rousvoal S."/>
            <person name="Samson G."/>
            <person name="Symeonidi A."/>
            <person name="Weissenbach J."/>
            <person name="Zambounis A."/>
            <person name="Wincker P."/>
            <person name="Boyen C."/>
        </authorList>
    </citation>
    <scope>NUCLEOTIDE SEQUENCE [LARGE SCALE GENOMIC DNA]</scope>
    <source>
        <strain evidence="2">cv. Stackhouse</strain>
    </source>
</reference>